<dbReference type="RefSeq" id="WP_387417933.1">
    <property type="nucleotide sequence ID" value="NZ_JBIASD010000054.1"/>
</dbReference>
<proteinExistence type="predicted"/>
<reference evidence="2 3" key="1">
    <citation type="submission" date="2024-10" db="EMBL/GenBank/DDBJ databases">
        <title>The Natural Products Discovery Center: Release of the First 8490 Sequenced Strains for Exploring Actinobacteria Biosynthetic Diversity.</title>
        <authorList>
            <person name="Kalkreuter E."/>
            <person name="Kautsar S.A."/>
            <person name="Yang D."/>
            <person name="Bader C.D."/>
            <person name="Teijaro C.N."/>
            <person name="Fluegel L."/>
            <person name="Davis C.M."/>
            <person name="Simpson J.R."/>
            <person name="Lauterbach L."/>
            <person name="Steele A.D."/>
            <person name="Gui C."/>
            <person name="Meng S."/>
            <person name="Li G."/>
            <person name="Viehrig K."/>
            <person name="Ye F."/>
            <person name="Su P."/>
            <person name="Kiefer A.F."/>
            <person name="Nichols A."/>
            <person name="Cepeda A.J."/>
            <person name="Yan W."/>
            <person name="Fan B."/>
            <person name="Jiang Y."/>
            <person name="Adhikari A."/>
            <person name="Zheng C.-J."/>
            <person name="Schuster L."/>
            <person name="Cowan T.M."/>
            <person name="Smanski M.J."/>
            <person name="Chevrette M.G."/>
            <person name="De Carvalho L.P.S."/>
            <person name="Shen B."/>
        </authorList>
    </citation>
    <scope>NUCLEOTIDE SEQUENCE [LARGE SCALE GENOMIC DNA]</scope>
    <source>
        <strain evidence="2 3">NPDC002173</strain>
    </source>
</reference>
<protein>
    <submittedName>
        <fullName evidence="2">Uncharacterized protein</fullName>
    </submittedName>
</protein>
<organism evidence="2 3">
    <name type="scientific">Microtetraspora malaysiensis</name>
    <dbReference type="NCBI Taxonomy" id="161358"/>
    <lineage>
        <taxon>Bacteria</taxon>
        <taxon>Bacillati</taxon>
        <taxon>Actinomycetota</taxon>
        <taxon>Actinomycetes</taxon>
        <taxon>Streptosporangiales</taxon>
        <taxon>Streptosporangiaceae</taxon>
        <taxon>Microtetraspora</taxon>
    </lineage>
</organism>
<sequence length="222" mass="23172">MKRAAAAAVTLVGGTALAFAAFGEGALNSLFLVVVPGLLVAVFVLPIWSAVRHGGRRRIGWWAAALLGAGLLLLAVIEPRYALLPVLAAALFLILGWPLTATAACVMAVVAVRSVRSSGLTARRTWARLSWAWLLGLLATYGYGLTRLDAGMVDVKDRVCRFDFDASGGAAGSGGEQSLLPLSDTLCGADTVPGFVNPLLAVFAVLLAVSVAGYIRARRRAR</sequence>
<feature type="transmembrane region" description="Helical" evidence="1">
    <location>
        <begin position="125"/>
        <end position="144"/>
    </location>
</feature>
<gene>
    <name evidence="2" type="ORF">ACFYXI_39905</name>
</gene>
<feature type="transmembrane region" description="Helical" evidence="1">
    <location>
        <begin position="195"/>
        <end position="215"/>
    </location>
</feature>
<evidence type="ECO:0000313" key="3">
    <source>
        <dbReference type="Proteomes" id="UP001602013"/>
    </source>
</evidence>
<evidence type="ECO:0000256" key="1">
    <source>
        <dbReference type="SAM" id="Phobius"/>
    </source>
</evidence>
<name>A0ABW6T5J3_9ACTN</name>
<feature type="transmembrane region" description="Helical" evidence="1">
    <location>
        <begin position="83"/>
        <end position="113"/>
    </location>
</feature>
<dbReference type="Proteomes" id="UP001602013">
    <property type="component" value="Unassembled WGS sequence"/>
</dbReference>
<evidence type="ECO:0000313" key="2">
    <source>
        <dbReference type="EMBL" id="MFF3671768.1"/>
    </source>
</evidence>
<feature type="transmembrane region" description="Helical" evidence="1">
    <location>
        <begin position="60"/>
        <end position="77"/>
    </location>
</feature>
<accession>A0ABW6T5J3</accession>
<keyword evidence="1" id="KW-1133">Transmembrane helix</keyword>
<keyword evidence="1" id="KW-0472">Membrane</keyword>
<dbReference type="EMBL" id="JBIASD010000054">
    <property type="protein sequence ID" value="MFF3671768.1"/>
    <property type="molecule type" value="Genomic_DNA"/>
</dbReference>
<keyword evidence="1" id="KW-0812">Transmembrane</keyword>
<comment type="caution">
    <text evidence="2">The sequence shown here is derived from an EMBL/GenBank/DDBJ whole genome shotgun (WGS) entry which is preliminary data.</text>
</comment>
<feature type="transmembrane region" description="Helical" evidence="1">
    <location>
        <begin position="30"/>
        <end position="48"/>
    </location>
</feature>
<keyword evidence="3" id="KW-1185">Reference proteome</keyword>